<organism evidence="7 8">
    <name type="scientific">Quercus lobata</name>
    <name type="common">Valley oak</name>
    <dbReference type="NCBI Taxonomy" id="97700"/>
    <lineage>
        <taxon>Eukaryota</taxon>
        <taxon>Viridiplantae</taxon>
        <taxon>Streptophyta</taxon>
        <taxon>Embryophyta</taxon>
        <taxon>Tracheophyta</taxon>
        <taxon>Spermatophyta</taxon>
        <taxon>Magnoliopsida</taxon>
        <taxon>eudicotyledons</taxon>
        <taxon>Gunneridae</taxon>
        <taxon>Pentapetalae</taxon>
        <taxon>rosids</taxon>
        <taxon>fabids</taxon>
        <taxon>Fagales</taxon>
        <taxon>Fagaceae</taxon>
        <taxon>Quercus</taxon>
    </lineage>
</organism>
<keyword evidence="8" id="KW-1185">Reference proteome</keyword>
<dbReference type="EnsemblPlants" id="QL03p054899:mrna">
    <property type="protein sequence ID" value="QL03p054899:mrna"/>
    <property type="gene ID" value="QL03p054899"/>
</dbReference>
<dbReference type="EMBL" id="LRBV02000003">
    <property type="status" value="NOT_ANNOTATED_CDS"/>
    <property type="molecule type" value="Genomic_DNA"/>
</dbReference>
<dbReference type="Pfam" id="PF00854">
    <property type="entry name" value="PTR2"/>
    <property type="match status" value="1"/>
</dbReference>
<comment type="similarity">
    <text evidence="2">Belongs to the major facilitator superfamily. Proton-dependent oligopeptide transporter (POT/PTR) (TC 2.A.17) family.</text>
</comment>
<dbReference type="Gene3D" id="1.20.1250.20">
    <property type="entry name" value="MFS general substrate transporter like domains"/>
    <property type="match status" value="2"/>
</dbReference>
<dbReference type="Gramene" id="QL03p054899:mrna">
    <property type="protein sequence ID" value="QL03p054899:mrna"/>
    <property type="gene ID" value="QL03p054899"/>
</dbReference>
<protein>
    <submittedName>
        <fullName evidence="7">Uncharacterized protein</fullName>
    </submittedName>
</protein>
<dbReference type="GO" id="GO:0016020">
    <property type="term" value="C:membrane"/>
    <property type="evidence" value="ECO:0007669"/>
    <property type="project" value="UniProtKB-SubCell"/>
</dbReference>
<reference evidence="7" key="2">
    <citation type="submission" date="2021-01" db="UniProtKB">
        <authorList>
            <consortium name="EnsemblPlants"/>
        </authorList>
    </citation>
    <scope>IDENTIFICATION</scope>
</reference>
<feature type="transmembrane region" description="Helical" evidence="6">
    <location>
        <begin position="33"/>
        <end position="51"/>
    </location>
</feature>
<name>A0A7N2L9W0_QUELO</name>
<evidence type="ECO:0000256" key="1">
    <source>
        <dbReference type="ARBA" id="ARBA00004141"/>
    </source>
</evidence>
<evidence type="ECO:0000256" key="6">
    <source>
        <dbReference type="SAM" id="Phobius"/>
    </source>
</evidence>
<dbReference type="InterPro" id="IPR000109">
    <property type="entry name" value="POT_fam"/>
</dbReference>
<evidence type="ECO:0000256" key="3">
    <source>
        <dbReference type="ARBA" id="ARBA00022692"/>
    </source>
</evidence>
<feature type="transmembrane region" description="Helical" evidence="6">
    <location>
        <begin position="130"/>
        <end position="149"/>
    </location>
</feature>
<evidence type="ECO:0000256" key="4">
    <source>
        <dbReference type="ARBA" id="ARBA00022989"/>
    </source>
</evidence>
<dbReference type="InterPro" id="IPR036259">
    <property type="entry name" value="MFS_trans_sf"/>
</dbReference>
<sequence length="188" mass="20603">MATLILAVKLTAYLNGVIHLELADAANGLTNFLGTSYIMSILVAILADTYIGRYKAGGCLELVVYVAAIHNRNLDLAEDLTKLYEIDHDLEAAMETEFLPQRHFQLQTFSVQQALNMNTSISKSFHIPPASLPIIPILFIVPVYDQIFIPFARKITGIPNGIMHLQCIGVGLILSCISMAVAGFLDVK</sequence>
<dbReference type="GO" id="GO:0022857">
    <property type="term" value="F:transmembrane transporter activity"/>
    <property type="evidence" value="ECO:0007669"/>
    <property type="project" value="InterPro"/>
</dbReference>
<accession>A0A7N2L9W0</accession>
<evidence type="ECO:0000313" key="7">
    <source>
        <dbReference type="EnsemblPlants" id="QL03p054899:mrna"/>
    </source>
</evidence>
<dbReference type="Proteomes" id="UP000594261">
    <property type="component" value="Chromosome 3"/>
</dbReference>
<evidence type="ECO:0000256" key="5">
    <source>
        <dbReference type="ARBA" id="ARBA00023136"/>
    </source>
</evidence>
<keyword evidence="3 6" id="KW-0812">Transmembrane</keyword>
<dbReference type="PANTHER" id="PTHR11654">
    <property type="entry name" value="OLIGOPEPTIDE TRANSPORTER-RELATED"/>
    <property type="match status" value="1"/>
</dbReference>
<feature type="transmembrane region" description="Helical" evidence="6">
    <location>
        <begin position="161"/>
        <end position="185"/>
    </location>
</feature>
<evidence type="ECO:0000313" key="8">
    <source>
        <dbReference type="Proteomes" id="UP000594261"/>
    </source>
</evidence>
<keyword evidence="5 6" id="KW-0472">Membrane</keyword>
<dbReference type="InParanoid" id="A0A7N2L9W0"/>
<reference evidence="7 8" key="1">
    <citation type="journal article" date="2016" name="G3 (Bethesda)">
        <title>First Draft Assembly and Annotation of the Genome of a California Endemic Oak Quercus lobata Nee (Fagaceae).</title>
        <authorList>
            <person name="Sork V.L."/>
            <person name="Fitz-Gibbon S.T."/>
            <person name="Puiu D."/>
            <person name="Crepeau M."/>
            <person name="Gugger P.F."/>
            <person name="Sherman R."/>
            <person name="Stevens K."/>
            <person name="Langley C.H."/>
            <person name="Pellegrini M."/>
            <person name="Salzberg S.L."/>
        </authorList>
    </citation>
    <scope>NUCLEOTIDE SEQUENCE [LARGE SCALE GENOMIC DNA]</scope>
    <source>
        <strain evidence="7 8">cv. SW786</strain>
    </source>
</reference>
<proteinExistence type="inferred from homology"/>
<comment type="subcellular location">
    <subcellularLocation>
        <location evidence="1">Membrane</location>
        <topology evidence="1">Multi-pass membrane protein</topology>
    </subcellularLocation>
</comment>
<evidence type="ECO:0000256" key="2">
    <source>
        <dbReference type="ARBA" id="ARBA00005982"/>
    </source>
</evidence>
<dbReference type="AlphaFoldDB" id="A0A7N2L9W0"/>
<keyword evidence="4 6" id="KW-1133">Transmembrane helix</keyword>